<comment type="subcellular location">
    <subcellularLocation>
        <location evidence="1">Nucleus</location>
    </subcellularLocation>
</comment>
<dbReference type="PANTHER" id="PTHR16515:SF49">
    <property type="entry name" value="GASTRULA ZINC FINGER PROTEIN XLCGF49.1-LIKE-RELATED"/>
    <property type="match status" value="1"/>
</dbReference>
<feature type="compositionally biased region" description="Polar residues" evidence="10">
    <location>
        <begin position="223"/>
        <end position="242"/>
    </location>
</feature>
<dbReference type="InParanoid" id="A0A067MSA9"/>
<keyword evidence="13" id="KW-1185">Reference proteome</keyword>
<evidence type="ECO:0000313" key="13">
    <source>
        <dbReference type="Proteomes" id="UP000027195"/>
    </source>
</evidence>
<evidence type="ECO:0000313" key="12">
    <source>
        <dbReference type="EMBL" id="KDQ17595.1"/>
    </source>
</evidence>
<evidence type="ECO:0000256" key="9">
    <source>
        <dbReference type="PROSITE-ProRule" id="PRU00042"/>
    </source>
</evidence>
<feature type="region of interest" description="Disordered" evidence="10">
    <location>
        <begin position="156"/>
        <end position="246"/>
    </location>
</feature>
<dbReference type="HOGENOM" id="CLU_750188_0_0_1"/>
<dbReference type="AlphaFoldDB" id="A0A067MSA9"/>
<keyword evidence="4 9" id="KW-0863">Zinc-finger</keyword>
<organism evidence="12 13">
    <name type="scientific">Botryobasidium botryosum (strain FD-172 SS1)</name>
    <dbReference type="NCBI Taxonomy" id="930990"/>
    <lineage>
        <taxon>Eukaryota</taxon>
        <taxon>Fungi</taxon>
        <taxon>Dikarya</taxon>
        <taxon>Basidiomycota</taxon>
        <taxon>Agaricomycotina</taxon>
        <taxon>Agaricomycetes</taxon>
        <taxon>Cantharellales</taxon>
        <taxon>Botryobasidiaceae</taxon>
        <taxon>Botryobasidium</taxon>
    </lineage>
</organism>
<keyword evidence="7" id="KW-0804">Transcription</keyword>
<dbReference type="GO" id="GO:0008270">
    <property type="term" value="F:zinc ion binding"/>
    <property type="evidence" value="ECO:0007669"/>
    <property type="project" value="UniProtKB-KW"/>
</dbReference>
<keyword evidence="3" id="KW-0677">Repeat</keyword>
<dbReference type="Pfam" id="PF00096">
    <property type="entry name" value="zf-C2H2"/>
    <property type="match status" value="2"/>
</dbReference>
<feature type="compositionally biased region" description="Basic and acidic residues" evidence="10">
    <location>
        <begin position="159"/>
        <end position="169"/>
    </location>
</feature>
<keyword evidence="5" id="KW-0862">Zinc</keyword>
<evidence type="ECO:0000256" key="4">
    <source>
        <dbReference type="ARBA" id="ARBA00022771"/>
    </source>
</evidence>
<evidence type="ECO:0000256" key="8">
    <source>
        <dbReference type="ARBA" id="ARBA00023242"/>
    </source>
</evidence>
<name>A0A067MSA9_BOTB1</name>
<dbReference type="PANTHER" id="PTHR16515">
    <property type="entry name" value="PR DOMAIN ZINC FINGER PROTEIN"/>
    <property type="match status" value="1"/>
</dbReference>
<sequence length="337" mass="37307">MDRTYFPLPFGYPQDSANRYEENAALPLDTSVYHYPGSDSPAISGSVERIPGISLPHEYPHPMLDCAALVPPENPITVWSRYDLHHAFERPQRLDQDISASADSDKKVKRFACSGCDSTFERQSSLKQHMLTHTGERAHQCKLCGRRFSIPSNLRRHTKSCEAAKRRSGAESSSKLTTQPSASQDIYSSPLGGLVPVGSTPPREARRPSPYSKATHAPDINDISGSSTSRVHTSRRPSSSARQWLPPSLAHFSNASTLSSTPPFTQSSAARFTAVAIPLPPVRPAPNEGEERDSYHVSSRWPYHPNHWEGRLPGPGLLGDDELLQRPTVARRWMLNP</sequence>
<evidence type="ECO:0000256" key="3">
    <source>
        <dbReference type="ARBA" id="ARBA00022737"/>
    </source>
</evidence>
<dbReference type="InterPro" id="IPR036236">
    <property type="entry name" value="Znf_C2H2_sf"/>
</dbReference>
<feature type="domain" description="C2H2-type" evidence="11">
    <location>
        <begin position="111"/>
        <end position="138"/>
    </location>
</feature>
<reference evidence="13" key="1">
    <citation type="journal article" date="2014" name="Proc. Natl. Acad. Sci. U.S.A.">
        <title>Extensive sampling of basidiomycete genomes demonstrates inadequacy of the white-rot/brown-rot paradigm for wood decay fungi.</title>
        <authorList>
            <person name="Riley R."/>
            <person name="Salamov A.A."/>
            <person name="Brown D.W."/>
            <person name="Nagy L.G."/>
            <person name="Floudas D."/>
            <person name="Held B.W."/>
            <person name="Levasseur A."/>
            <person name="Lombard V."/>
            <person name="Morin E."/>
            <person name="Otillar R."/>
            <person name="Lindquist E.A."/>
            <person name="Sun H."/>
            <person name="LaButti K.M."/>
            <person name="Schmutz J."/>
            <person name="Jabbour D."/>
            <person name="Luo H."/>
            <person name="Baker S.E."/>
            <person name="Pisabarro A.G."/>
            <person name="Walton J.D."/>
            <person name="Blanchette R.A."/>
            <person name="Henrissat B."/>
            <person name="Martin F."/>
            <person name="Cullen D."/>
            <person name="Hibbett D.S."/>
            <person name="Grigoriev I.V."/>
        </authorList>
    </citation>
    <scope>NUCLEOTIDE SEQUENCE [LARGE SCALE GENOMIC DNA]</scope>
    <source>
        <strain evidence="13">FD-172 SS1</strain>
    </source>
</reference>
<protein>
    <recommendedName>
        <fullName evidence="11">C2H2-type domain-containing protein</fullName>
    </recommendedName>
</protein>
<dbReference type="SUPFAM" id="SSF57667">
    <property type="entry name" value="beta-beta-alpha zinc fingers"/>
    <property type="match status" value="1"/>
</dbReference>
<dbReference type="InterPro" id="IPR013087">
    <property type="entry name" value="Znf_C2H2_type"/>
</dbReference>
<keyword evidence="2" id="KW-0479">Metal-binding</keyword>
<dbReference type="GO" id="GO:0006357">
    <property type="term" value="P:regulation of transcription by RNA polymerase II"/>
    <property type="evidence" value="ECO:0007669"/>
    <property type="project" value="UniProtKB-ARBA"/>
</dbReference>
<keyword evidence="8" id="KW-0539">Nucleus</keyword>
<evidence type="ECO:0000256" key="7">
    <source>
        <dbReference type="ARBA" id="ARBA00023163"/>
    </source>
</evidence>
<gene>
    <name evidence="12" type="ORF">BOTBODRAFT_646663</name>
</gene>
<evidence type="ECO:0000259" key="11">
    <source>
        <dbReference type="PROSITE" id="PS50157"/>
    </source>
</evidence>
<keyword evidence="6" id="KW-0805">Transcription regulation</keyword>
<evidence type="ECO:0000256" key="2">
    <source>
        <dbReference type="ARBA" id="ARBA00022723"/>
    </source>
</evidence>
<evidence type="ECO:0000256" key="5">
    <source>
        <dbReference type="ARBA" id="ARBA00022833"/>
    </source>
</evidence>
<evidence type="ECO:0000256" key="10">
    <source>
        <dbReference type="SAM" id="MobiDB-lite"/>
    </source>
</evidence>
<dbReference type="Gene3D" id="3.30.160.60">
    <property type="entry name" value="Classic Zinc Finger"/>
    <property type="match status" value="2"/>
</dbReference>
<proteinExistence type="predicted"/>
<dbReference type="PROSITE" id="PS00028">
    <property type="entry name" value="ZINC_FINGER_C2H2_1"/>
    <property type="match status" value="1"/>
</dbReference>
<feature type="domain" description="C2H2-type" evidence="11">
    <location>
        <begin position="139"/>
        <end position="167"/>
    </location>
</feature>
<dbReference type="FunFam" id="3.30.160.60:FF:001289">
    <property type="entry name" value="Zinc finger protein 574"/>
    <property type="match status" value="1"/>
</dbReference>
<dbReference type="STRING" id="930990.A0A067MSA9"/>
<dbReference type="FunFam" id="3.30.160.60:FF:000145">
    <property type="entry name" value="Zinc finger protein 574"/>
    <property type="match status" value="1"/>
</dbReference>
<evidence type="ECO:0000256" key="1">
    <source>
        <dbReference type="ARBA" id="ARBA00004123"/>
    </source>
</evidence>
<evidence type="ECO:0000256" key="6">
    <source>
        <dbReference type="ARBA" id="ARBA00023015"/>
    </source>
</evidence>
<accession>A0A067MSA9</accession>
<dbReference type="SMART" id="SM00355">
    <property type="entry name" value="ZnF_C2H2"/>
    <property type="match status" value="2"/>
</dbReference>
<dbReference type="PROSITE" id="PS50157">
    <property type="entry name" value="ZINC_FINGER_C2H2_2"/>
    <property type="match status" value="2"/>
</dbReference>
<dbReference type="GO" id="GO:0005634">
    <property type="term" value="C:nucleus"/>
    <property type="evidence" value="ECO:0007669"/>
    <property type="project" value="UniProtKB-SubCell"/>
</dbReference>
<dbReference type="InterPro" id="IPR050331">
    <property type="entry name" value="Zinc_finger"/>
</dbReference>
<dbReference type="EMBL" id="KL198023">
    <property type="protein sequence ID" value="KDQ17595.1"/>
    <property type="molecule type" value="Genomic_DNA"/>
</dbReference>
<dbReference type="OrthoDB" id="6077919at2759"/>
<feature type="compositionally biased region" description="Polar residues" evidence="10">
    <location>
        <begin position="170"/>
        <end position="187"/>
    </location>
</feature>
<dbReference type="Proteomes" id="UP000027195">
    <property type="component" value="Unassembled WGS sequence"/>
</dbReference>